<dbReference type="SUPFAM" id="SSF48403">
    <property type="entry name" value="Ankyrin repeat"/>
    <property type="match status" value="1"/>
</dbReference>
<feature type="region of interest" description="Disordered" evidence="9">
    <location>
        <begin position="721"/>
        <end position="790"/>
    </location>
</feature>
<reference evidence="12" key="1">
    <citation type="journal article" date="2011" name="Genome Biol.">
        <title>Comparative and functional genomics provide insights into the pathogenicity of dermatophytic fungi.</title>
        <authorList>
            <person name="Burmester A."/>
            <person name="Shelest E."/>
            <person name="Gloeckner G."/>
            <person name="Heddergott C."/>
            <person name="Schindler S."/>
            <person name="Staib P."/>
            <person name="Heidel A."/>
            <person name="Felder M."/>
            <person name="Petzold A."/>
            <person name="Szafranski K."/>
            <person name="Feuermann M."/>
            <person name="Pedruzzi I."/>
            <person name="Priebe S."/>
            <person name="Groth M."/>
            <person name="Winkler R."/>
            <person name="Li W."/>
            <person name="Kniemeyer O."/>
            <person name="Schroeckh V."/>
            <person name="Hertweck C."/>
            <person name="Hube B."/>
            <person name="White T.C."/>
            <person name="Platzer M."/>
            <person name="Guthke R."/>
            <person name="Heitman J."/>
            <person name="Woestemeyer J."/>
            <person name="Zipfel P.F."/>
            <person name="Monod M."/>
            <person name="Brakhage A.A."/>
        </authorList>
    </citation>
    <scope>NUCLEOTIDE SEQUENCE [LARGE SCALE GENOMIC DNA]</scope>
    <source>
        <strain evidence="12">ATCC MYA-4681 / CBS 112371</strain>
    </source>
</reference>
<dbReference type="FunFam" id="1.25.40.20:FF:000291">
    <property type="entry name" value="APSES transcription factor, putative"/>
    <property type="match status" value="1"/>
</dbReference>
<dbReference type="GO" id="GO:0001228">
    <property type="term" value="F:DNA-binding transcription activator activity, RNA polymerase II-specific"/>
    <property type="evidence" value="ECO:0007669"/>
    <property type="project" value="UniProtKB-ARBA"/>
</dbReference>
<dbReference type="InterPro" id="IPR036887">
    <property type="entry name" value="HTH_APSES_sf"/>
</dbReference>
<feature type="region of interest" description="Disordered" evidence="9">
    <location>
        <begin position="542"/>
        <end position="567"/>
    </location>
</feature>
<dbReference type="InterPro" id="IPR018004">
    <property type="entry name" value="KilA/APSES_HTH"/>
</dbReference>
<dbReference type="InterPro" id="IPR036770">
    <property type="entry name" value="Ankyrin_rpt-contain_sf"/>
</dbReference>
<dbReference type="eggNOG" id="KOG4177">
    <property type="taxonomic scope" value="Eukaryota"/>
</dbReference>
<evidence type="ECO:0000313" key="12">
    <source>
        <dbReference type="Proteomes" id="UP000008866"/>
    </source>
</evidence>
<evidence type="ECO:0000256" key="1">
    <source>
        <dbReference type="ARBA" id="ARBA00019309"/>
    </source>
</evidence>
<evidence type="ECO:0000313" key="11">
    <source>
        <dbReference type="EMBL" id="EFE32001.1"/>
    </source>
</evidence>
<dbReference type="HOGENOM" id="CLU_009666_3_1_1"/>
<gene>
    <name evidence="11" type="ORF">ARB_01254</name>
</gene>
<dbReference type="Gene3D" id="1.25.40.20">
    <property type="entry name" value="Ankyrin repeat-containing domain"/>
    <property type="match status" value="1"/>
</dbReference>
<dbReference type="STRING" id="663331.D4AYI5"/>
<protein>
    <recommendedName>
        <fullName evidence="1">Cell pattern formation-associated protein stuA</fullName>
    </recommendedName>
    <alternativeName>
        <fullName evidence="6">Stunted protein A</fullName>
    </alternativeName>
</protein>
<keyword evidence="5" id="KW-0183">Conidiation</keyword>
<evidence type="ECO:0000256" key="3">
    <source>
        <dbReference type="ARBA" id="ARBA00022969"/>
    </source>
</evidence>
<dbReference type="GO" id="GO:0033309">
    <property type="term" value="C:SBF transcription complex"/>
    <property type="evidence" value="ECO:0007669"/>
    <property type="project" value="TreeGrafter"/>
</dbReference>
<feature type="region of interest" description="Disordered" evidence="9">
    <location>
        <begin position="133"/>
        <end position="214"/>
    </location>
</feature>
<feature type="domain" description="HTH APSES-type" evidence="10">
    <location>
        <begin position="11"/>
        <end position="141"/>
    </location>
</feature>
<dbReference type="SMART" id="SM01252">
    <property type="entry name" value="KilA-N"/>
    <property type="match status" value="1"/>
</dbReference>
<proteinExistence type="predicted"/>
<keyword evidence="8" id="KW-0175">Coiled coil</keyword>
<dbReference type="GeneID" id="9522718"/>
<dbReference type="RefSeq" id="XP_003012641.1">
    <property type="nucleotide sequence ID" value="XM_003012595.1"/>
</dbReference>
<dbReference type="PROSITE" id="PS51299">
    <property type="entry name" value="HTH_APSES"/>
    <property type="match status" value="1"/>
</dbReference>
<keyword evidence="12" id="KW-1185">Reference proteome</keyword>
<keyword evidence="4 7" id="KW-0040">ANK repeat</keyword>
<feature type="coiled-coil region" evidence="8">
    <location>
        <begin position="570"/>
        <end position="617"/>
    </location>
</feature>
<dbReference type="OMA" id="NGCYRLA"/>
<evidence type="ECO:0000256" key="7">
    <source>
        <dbReference type="PROSITE-ProRule" id="PRU00023"/>
    </source>
</evidence>
<dbReference type="Proteomes" id="UP000008866">
    <property type="component" value="Unassembled WGS sequence"/>
</dbReference>
<evidence type="ECO:0000256" key="5">
    <source>
        <dbReference type="ARBA" id="ARBA00023321"/>
    </source>
</evidence>
<organism evidence="11 12">
    <name type="scientific">Arthroderma benhamiae (strain ATCC MYA-4681 / CBS 112371)</name>
    <name type="common">Trichophyton mentagrophytes</name>
    <dbReference type="NCBI Taxonomy" id="663331"/>
    <lineage>
        <taxon>Eukaryota</taxon>
        <taxon>Fungi</taxon>
        <taxon>Dikarya</taxon>
        <taxon>Ascomycota</taxon>
        <taxon>Pezizomycotina</taxon>
        <taxon>Eurotiomycetes</taxon>
        <taxon>Eurotiomycetidae</taxon>
        <taxon>Onygenales</taxon>
        <taxon>Arthrodermataceae</taxon>
        <taxon>Trichophyton</taxon>
    </lineage>
</organism>
<evidence type="ECO:0000256" key="8">
    <source>
        <dbReference type="SAM" id="Coils"/>
    </source>
</evidence>
<dbReference type="GO" id="GO:0030435">
    <property type="term" value="P:sporulation resulting in formation of a cellular spore"/>
    <property type="evidence" value="ECO:0007669"/>
    <property type="project" value="UniProtKB-KW"/>
</dbReference>
<dbReference type="GO" id="GO:0048315">
    <property type="term" value="P:conidium formation"/>
    <property type="evidence" value="ECO:0007669"/>
    <property type="project" value="UniProtKB-KW"/>
</dbReference>
<dbReference type="SUPFAM" id="SSF54616">
    <property type="entry name" value="DNA-binding domain of Mlu1-box binding protein MBP1"/>
    <property type="match status" value="1"/>
</dbReference>
<dbReference type="Gene3D" id="3.10.260.10">
    <property type="entry name" value="Transcription regulator HTH, APSES-type DNA-binding domain"/>
    <property type="match status" value="1"/>
</dbReference>
<evidence type="ECO:0000256" key="9">
    <source>
        <dbReference type="SAM" id="MobiDB-lite"/>
    </source>
</evidence>
<dbReference type="PROSITE" id="PS50088">
    <property type="entry name" value="ANK_REPEAT"/>
    <property type="match status" value="1"/>
</dbReference>
<keyword evidence="3" id="KW-0749">Sporulation</keyword>
<feature type="compositionally biased region" description="Low complexity" evidence="9">
    <location>
        <begin position="162"/>
        <end position="172"/>
    </location>
</feature>
<name>D4AYI5_ARTBC</name>
<dbReference type="InterPro" id="IPR002110">
    <property type="entry name" value="Ankyrin_rpt"/>
</dbReference>
<sequence length="790" mass="85775">MASSAGNEGHIYSATYSNVGFFSCFSSFSSPSPHCSFGLYGHFKTDWLSLGTENVMRRRVDDWVNATHILKAAGLDKPSRTRILERDVQRGVHEKIQGGYGKYQGTWIPLAEARALADKNNVLDKLRPLFDFMTGDTSPPPAPKHSAAASKPRTRGGGAGSRRGAAGSTRGSFSAVGHHMPPVPPAAPPANSAPASFNQEPQQHQHQHQQYGVSQSFNETSSIMQGSPEASSLIADEDLAQMSPESTQSRKRKRGDNDVAMSIIEQNHILYGDQLLDYFMTVGDDPSASRVLPPVPPTHFQVDRPIDDQGNTALHWACAMGDIDIVKDLISRGADVRVRSKHDETPLVRAVLFTNNYEKRTMGELADLLHSTITFRDWFGATVFNHLAATTRSKGKWKSSRYYCQTLIDKLSQVFPRHEILLLLSSQDANGDTAALTAAKNGCYRLATTLLAQCPEAGDLQNRHHETANEVLMALYKRRKENPPPPSSVTYAQDMDGDADFAATTPTAGNYTGSAVATEATNALLVRIGSIMAEANRRLARAYGEAKTPPHSSSTGTGSGEDMTNPKGLYEQLESDRENIRSQIEALQAKEEESEDLDAQLARFNEIKAKYESLLNQTHDLELTSLYESNGITEDAGDSDANHELAPEEMLELYTLANELAQAQADRDDAVAQLIRQRADAGVSTKLDVHRKLVSLATGLAEEELDPMSSELADALEFDRANEKRSGPAPSTAGQLMATCEPDPESPGTRSRSVSRNGHDSIGGGGNNNANETTNGLDNDHAVDANSVAS</sequence>
<dbReference type="Pfam" id="PF00023">
    <property type="entry name" value="Ank"/>
    <property type="match status" value="1"/>
</dbReference>
<evidence type="ECO:0000259" key="10">
    <source>
        <dbReference type="PROSITE" id="PS51299"/>
    </source>
</evidence>
<dbReference type="GO" id="GO:0030907">
    <property type="term" value="C:MBF transcription complex"/>
    <property type="evidence" value="ECO:0007669"/>
    <property type="project" value="TreeGrafter"/>
</dbReference>
<dbReference type="PROSITE" id="PS50297">
    <property type="entry name" value="ANK_REP_REGION"/>
    <property type="match status" value="1"/>
</dbReference>
<evidence type="ECO:0000256" key="2">
    <source>
        <dbReference type="ARBA" id="ARBA00022737"/>
    </source>
</evidence>
<evidence type="ECO:0000256" key="4">
    <source>
        <dbReference type="ARBA" id="ARBA00023043"/>
    </source>
</evidence>
<accession>D4AYI5</accession>
<dbReference type="GO" id="GO:0003677">
    <property type="term" value="F:DNA binding"/>
    <property type="evidence" value="ECO:0007669"/>
    <property type="project" value="InterPro"/>
</dbReference>
<dbReference type="AlphaFoldDB" id="D4AYI5"/>
<dbReference type="PANTHER" id="PTHR43828">
    <property type="entry name" value="ASPARAGINASE"/>
    <property type="match status" value="1"/>
</dbReference>
<feature type="repeat" description="ANK" evidence="7">
    <location>
        <begin position="309"/>
        <end position="341"/>
    </location>
</feature>
<dbReference type="SMART" id="SM00248">
    <property type="entry name" value="ANK"/>
    <property type="match status" value="2"/>
</dbReference>
<evidence type="ECO:0000256" key="6">
    <source>
        <dbReference type="ARBA" id="ARBA00031907"/>
    </source>
</evidence>
<dbReference type="EMBL" id="ABSU01000018">
    <property type="protein sequence ID" value="EFE32001.1"/>
    <property type="molecule type" value="Genomic_DNA"/>
</dbReference>
<dbReference type="InterPro" id="IPR051642">
    <property type="entry name" value="SWI6-like"/>
</dbReference>
<dbReference type="KEGG" id="abe:ARB_01254"/>
<dbReference type="InterPro" id="IPR003163">
    <property type="entry name" value="Tscrpt_reg_HTH_APSES-type"/>
</dbReference>
<dbReference type="Pfam" id="PF04383">
    <property type="entry name" value="KilA-N"/>
    <property type="match status" value="1"/>
</dbReference>
<dbReference type="PANTHER" id="PTHR43828:SF15">
    <property type="entry name" value="TRANSCRIPTION FACTOR MBP1"/>
    <property type="match status" value="1"/>
</dbReference>
<keyword evidence="2" id="KW-0677">Repeat</keyword>
<comment type="caution">
    <text evidence="11">The sequence shown here is derived from an EMBL/GenBank/DDBJ whole genome shotgun (WGS) entry which is preliminary data.</text>
</comment>